<protein>
    <recommendedName>
        <fullName evidence="3">G protein-coupled receptor</fullName>
    </recommendedName>
</protein>
<accession>A0AAV5SPJ3</accession>
<sequence>SRRRRHSETGLSGTLFQFPSPFLFIAVAVPLMERSTRADSPCHILPFFIIFALGARRDWCKILLFRFISSYASDLQLDPVLNNENIRQ</sequence>
<keyword evidence="2" id="KW-1185">Reference proteome</keyword>
<reference evidence="1" key="1">
    <citation type="submission" date="2023-10" db="EMBL/GenBank/DDBJ databases">
        <title>Genome assembly of Pristionchus species.</title>
        <authorList>
            <person name="Yoshida K."/>
            <person name="Sommer R.J."/>
        </authorList>
    </citation>
    <scope>NUCLEOTIDE SEQUENCE</scope>
    <source>
        <strain evidence="1">RS0144</strain>
    </source>
</reference>
<dbReference type="Proteomes" id="UP001432027">
    <property type="component" value="Unassembled WGS sequence"/>
</dbReference>
<evidence type="ECO:0008006" key="3">
    <source>
        <dbReference type="Google" id="ProtNLM"/>
    </source>
</evidence>
<dbReference type="EMBL" id="BTSX01000002">
    <property type="protein sequence ID" value="GMS85287.1"/>
    <property type="molecule type" value="Genomic_DNA"/>
</dbReference>
<dbReference type="AlphaFoldDB" id="A0AAV5SPJ3"/>
<comment type="caution">
    <text evidence="1">The sequence shown here is derived from an EMBL/GenBank/DDBJ whole genome shotgun (WGS) entry which is preliminary data.</text>
</comment>
<name>A0AAV5SPJ3_9BILA</name>
<evidence type="ECO:0000313" key="2">
    <source>
        <dbReference type="Proteomes" id="UP001432027"/>
    </source>
</evidence>
<proteinExistence type="predicted"/>
<feature type="non-terminal residue" evidence="1">
    <location>
        <position position="1"/>
    </location>
</feature>
<evidence type="ECO:0000313" key="1">
    <source>
        <dbReference type="EMBL" id="GMS85287.1"/>
    </source>
</evidence>
<organism evidence="1 2">
    <name type="scientific">Pristionchus entomophagus</name>
    <dbReference type="NCBI Taxonomy" id="358040"/>
    <lineage>
        <taxon>Eukaryota</taxon>
        <taxon>Metazoa</taxon>
        <taxon>Ecdysozoa</taxon>
        <taxon>Nematoda</taxon>
        <taxon>Chromadorea</taxon>
        <taxon>Rhabditida</taxon>
        <taxon>Rhabditina</taxon>
        <taxon>Diplogasteromorpha</taxon>
        <taxon>Diplogasteroidea</taxon>
        <taxon>Neodiplogasteridae</taxon>
        <taxon>Pristionchus</taxon>
    </lineage>
</organism>
<gene>
    <name evidence="1" type="ORF">PENTCL1PPCAC_7462</name>
</gene>